<dbReference type="PANTHER" id="PTHR30055">
    <property type="entry name" value="HTH-TYPE TRANSCRIPTIONAL REGULATOR RUTR"/>
    <property type="match status" value="1"/>
</dbReference>
<protein>
    <submittedName>
        <fullName evidence="6">TetR family transcriptional regulator</fullName>
    </submittedName>
</protein>
<dbReference type="Pfam" id="PF00440">
    <property type="entry name" value="TetR_N"/>
    <property type="match status" value="1"/>
</dbReference>
<feature type="domain" description="HTH tetR-type" evidence="5">
    <location>
        <begin position="7"/>
        <end position="67"/>
    </location>
</feature>
<keyword evidence="1" id="KW-0805">Transcription regulation</keyword>
<dbReference type="Pfam" id="PF17754">
    <property type="entry name" value="TetR_C_14"/>
    <property type="match status" value="1"/>
</dbReference>
<dbReference type="PROSITE" id="PS50977">
    <property type="entry name" value="HTH_TETR_2"/>
    <property type="match status" value="1"/>
</dbReference>
<dbReference type="GO" id="GO:0003700">
    <property type="term" value="F:DNA-binding transcription factor activity"/>
    <property type="evidence" value="ECO:0007669"/>
    <property type="project" value="TreeGrafter"/>
</dbReference>
<dbReference type="GO" id="GO:0000976">
    <property type="term" value="F:transcription cis-regulatory region binding"/>
    <property type="evidence" value="ECO:0007669"/>
    <property type="project" value="TreeGrafter"/>
</dbReference>
<gene>
    <name evidence="7" type="ORF">C8D87_104564</name>
    <name evidence="6" type="ORF">C8D88_107211</name>
</gene>
<dbReference type="EMBL" id="QLTT01000004">
    <property type="protein sequence ID" value="RAS66013.1"/>
    <property type="molecule type" value="Genomic_DNA"/>
</dbReference>
<dbReference type="Gene3D" id="1.10.357.10">
    <property type="entry name" value="Tetracycline Repressor, domain 2"/>
    <property type="match status" value="1"/>
</dbReference>
<dbReference type="PRINTS" id="PR00455">
    <property type="entry name" value="HTHTETR"/>
</dbReference>
<dbReference type="InterPro" id="IPR009057">
    <property type="entry name" value="Homeodomain-like_sf"/>
</dbReference>
<reference evidence="6 8" key="1">
    <citation type="submission" date="2018-05" db="EMBL/GenBank/DDBJ databases">
        <title>Genomic Encyclopedia of Type Strains, Phase IV (KMG-IV): sequencing the most valuable type-strain genomes for metagenomic binning, comparative biology and taxonomic classification.</title>
        <authorList>
            <person name="Goeker M."/>
        </authorList>
    </citation>
    <scope>NUCLEOTIDE SEQUENCE [LARGE SCALE GENOMIC DNA]</scope>
    <source>
        <strain evidence="7 9">DSM 45479</strain>
        <strain evidence="6 8">DSM 45480</strain>
    </source>
</reference>
<keyword evidence="3" id="KW-0804">Transcription</keyword>
<name>A0A316HWG8_9PSEU</name>
<sequence length="203" mass="22198">MSDEQRQRQRLDISRHAVRLFAEQGVAATSGEQIAQAAGVSERTFWRYFPHKESCVEPLLTKMVDAFCVVLRAWPPELELIDHLREAYTPVLDSASDEDVEAVLEVVRLTHGEPALRAAYLMLRERAEDALADVLAKRLDLPPTAIEVKVQAAAMSAVLKVATDDVAQASVEGVTQAGLDGHREQLATTLSLVLRCLSQAAAG</sequence>
<evidence type="ECO:0000256" key="4">
    <source>
        <dbReference type="PROSITE-ProRule" id="PRU00335"/>
    </source>
</evidence>
<dbReference type="OrthoDB" id="4143918at2"/>
<comment type="caution">
    <text evidence="6">The sequence shown here is derived from an EMBL/GenBank/DDBJ whole genome shotgun (WGS) entry which is preliminary data.</text>
</comment>
<dbReference type="RefSeq" id="WP_109638495.1">
    <property type="nucleotide sequence ID" value="NZ_QGHB01000007.1"/>
</dbReference>
<keyword evidence="9" id="KW-1185">Reference proteome</keyword>
<dbReference type="InterPro" id="IPR041347">
    <property type="entry name" value="MftR_C"/>
</dbReference>
<dbReference type="AlphaFoldDB" id="A0A316HWG8"/>
<evidence type="ECO:0000313" key="8">
    <source>
        <dbReference type="Proteomes" id="UP000246005"/>
    </source>
</evidence>
<keyword evidence="2 4" id="KW-0238">DNA-binding</keyword>
<evidence type="ECO:0000256" key="2">
    <source>
        <dbReference type="ARBA" id="ARBA00023125"/>
    </source>
</evidence>
<evidence type="ECO:0000313" key="9">
    <source>
        <dbReference type="Proteomes" id="UP000248714"/>
    </source>
</evidence>
<dbReference type="Proteomes" id="UP000248714">
    <property type="component" value="Unassembled WGS sequence"/>
</dbReference>
<organism evidence="6 8">
    <name type="scientific">Lentzea atacamensis</name>
    <dbReference type="NCBI Taxonomy" id="531938"/>
    <lineage>
        <taxon>Bacteria</taxon>
        <taxon>Bacillati</taxon>
        <taxon>Actinomycetota</taxon>
        <taxon>Actinomycetes</taxon>
        <taxon>Pseudonocardiales</taxon>
        <taxon>Pseudonocardiaceae</taxon>
        <taxon>Lentzea</taxon>
    </lineage>
</organism>
<dbReference type="Proteomes" id="UP000246005">
    <property type="component" value="Unassembled WGS sequence"/>
</dbReference>
<evidence type="ECO:0000256" key="3">
    <source>
        <dbReference type="ARBA" id="ARBA00023163"/>
    </source>
</evidence>
<dbReference type="EMBL" id="QGHB01000007">
    <property type="protein sequence ID" value="PWK85004.1"/>
    <property type="molecule type" value="Genomic_DNA"/>
</dbReference>
<evidence type="ECO:0000256" key="1">
    <source>
        <dbReference type="ARBA" id="ARBA00023015"/>
    </source>
</evidence>
<dbReference type="InterPro" id="IPR001647">
    <property type="entry name" value="HTH_TetR"/>
</dbReference>
<dbReference type="SUPFAM" id="SSF46689">
    <property type="entry name" value="Homeodomain-like"/>
    <property type="match status" value="1"/>
</dbReference>
<accession>A0A316HWG8</accession>
<proteinExistence type="predicted"/>
<dbReference type="InterPro" id="IPR050109">
    <property type="entry name" value="HTH-type_TetR-like_transc_reg"/>
</dbReference>
<dbReference type="PANTHER" id="PTHR30055:SF238">
    <property type="entry name" value="MYCOFACTOCIN BIOSYNTHESIS TRANSCRIPTIONAL REGULATOR MFTR-RELATED"/>
    <property type="match status" value="1"/>
</dbReference>
<evidence type="ECO:0000313" key="6">
    <source>
        <dbReference type="EMBL" id="PWK85004.1"/>
    </source>
</evidence>
<evidence type="ECO:0000313" key="7">
    <source>
        <dbReference type="EMBL" id="RAS66013.1"/>
    </source>
</evidence>
<feature type="DNA-binding region" description="H-T-H motif" evidence="4">
    <location>
        <begin position="30"/>
        <end position="49"/>
    </location>
</feature>
<evidence type="ECO:0000259" key="5">
    <source>
        <dbReference type="PROSITE" id="PS50977"/>
    </source>
</evidence>